<proteinExistence type="predicted"/>
<feature type="transmembrane region" description="Helical" evidence="1">
    <location>
        <begin position="143"/>
        <end position="168"/>
    </location>
</feature>
<dbReference type="AlphaFoldDB" id="A0A6A6ZYJ0"/>
<evidence type="ECO:0000313" key="2">
    <source>
        <dbReference type="EMBL" id="KAF2826130.1"/>
    </source>
</evidence>
<keyword evidence="1" id="KW-1133">Transmembrane helix</keyword>
<keyword evidence="3" id="KW-1185">Reference proteome</keyword>
<protein>
    <submittedName>
        <fullName evidence="2">Uncharacterized protein</fullName>
    </submittedName>
</protein>
<organism evidence="2 3">
    <name type="scientific">Ophiobolus disseminans</name>
    <dbReference type="NCBI Taxonomy" id="1469910"/>
    <lineage>
        <taxon>Eukaryota</taxon>
        <taxon>Fungi</taxon>
        <taxon>Dikarya</taxon>
        <taxon>Ascomycota</taxon>
        <taxon>Pezizomycotina</taxon>
        <taxon>Dothideomycetes</taxon>
        <taxon>Pleosporomycetidae</taxon>
        <taxon>Pleosporales</taxon>
        <taxon>Pleosporineae</taxon>
        <taxon>Phaeosphaeriaceae</taxon>
        <taxon>Ophiobolus</taxon>
    </lineage>
</organism>
<feature type="transmembrane region" description="Helical" evidence="1">
    <location>
        <begin position="264"/>
        <end position="284"/>
    </location>
</feature>
<keyword evidence="1" id="KW-0472">Membrane</keyword>
<dbReference type="EMBL" id="MU006226">
    <property type="protein sequence ID" value="KAF2826130.1"/>
    <property type="molecule type" value="Genomic_DNA"/>
</dbReference>
<dbReference type="OrthoDB" id="3801228at2759"/>
<feature type="transmembrane region" description="Helical" evidence="1">
    <location>
        <begin position="27"/>
        <end position="44"/>
    </location>
</feature>
<dbReference type="Proteomes" id="UP000799424">
    <property type="component" value="Unassembled WGS sequence"/>
</dbReference>
<keyword evidence="1" id="KW-0812">Transmembrane</keyword>
<gene>
    <name evidence="2" type="ORF">CC86DRAFT_25431</name>
</gene>
<reference evidence="2" key="1">
    <citation type="journal article" date="2020" name="Stud. Mycol.">
        <title>101 Dothideomycetes genomes: a test case for predicting lifestyles and emergence of pathogens.</title>
        <authorList>
            <person name="Haridas S."/>
            <person name="Albert R."/>
            <person name="Binder M."/>
            <person name="Bloem J."/>
            <person name="Labutti K."/>
            <person name="Salamov A."/>
            <person name="Andreopoulos B."/>
            <person name="Baker S."/>
            <person name="Barry K."/>
            <person name="Bills G."/>
            <person name="Bluhm B."/>
            <person name="Cannon C."/>
            <person name="Castanera R."/>
            <person name="Culley D."/>
            <person name="Daum C."/>
            <person name="Ezra D."/>
            <person name="Gonzalez J."/>
            <person name="Henrissat B."/>
            <person name="Kuo A."/>
            <person name="Liang C."/>
            <person name="Lipzen A."/>
            <person name="Lutzoni F."/>
            <person name="Magnuson J."/>
            <person name="Mondo S."/>
            <person name="Nolan M."/>
            <person name="Ohm R."/>
            <person name="Pangilinan J."/>
            <person name="Park H.-J."/>
            <person name="Ramirez L."/>
            <person name="Alfaro M."/>
            <person name="Sun H."/>
            <person name="Tritt A."/>
            <person name="Yoshinaga Y."/>
            <person name="Zwiers L.-H."/>
            <person name="Turgeon B."/>
            <person name="Goodwin S."/>
            <person name="Spatafora J."/>
            <person name="Crous P."/>
            <person name="Grigoriev I."/>
        </authorList>
    </citation>
    <scope>NUCLEOTIDE SEQUENCE</scope>
    <source>
        <strain evidence="2">CBS 113818</strain>
    </source>
</reference>
<feature type="transmembrane region" description="Helical" evidence="1">
    <location>
        <begin position="225"/>
        <end position="252"/>
    </location>
</feature>
<accession>A0A6A6ZYJ0</accession>
<evidence type="ECO:0000256" key="1">
    <source>
        <dbReference type="SAM" id="Phobius"/>
    </source>
</evidence>
<name>A0A6A6ZYJ0_9PLEO</name>
<evidence type="ECO:0000313" key="3">
    <source>
        <dbReference type="Proteomes" id="UP000799424"/>
    </source>
</evidence>
<sequence>MVAIPQPAPISPTTPESPLRFALVHDAYGPGPFLAWVLGAYALVFQLSGRSNSRTRFRVVDKDLFVTLSYPVFAGGHVIKLFAQNPGARDKIWWVRAFAPGQVSLEDTQATMAIEAACRVCVAALVLNVVVATKVRESRRRRLATVAASIWVLFALLFASCGSGWVQLLMGTIGRLLAAAHWLVLPLLLLLLYLLAYRVLIALYRAVRRPETKRDGKRSAKEISLTLLCAVLVLAAAAYFSFGLYYVLTWFFIPESAHSLGEPFQVLALVVGIVSAVLSLLDFWKPGQPGHEMWNMVDIMPARTPP</sequence>
<feature type="transmembrane region" description="Helical" evidence="1">
    <location>
        <begin position="180"/>
        <end position="204"/>
    </location>
</feature>